<dbReference type="EMBL" id="CADCUP010000026">
    <property type="protein sequence ID" value="CAA9374123.1"/>
    <property type="molecule type" value="Genomic_DNA"/>
</dbReference>
<evidence type="ECO:0000256" key="1">
    <source>
        <dbReference type="SAM" id="MobiDB-lite"/>
    </source>
</evidence>
<proteinExistence type="predicted"/>
<accession>A0A6J4N0B5</accession>
<sequence>MEPVDGEHLVGLGEEQGSDHLREVGTDTDVRTWWVTSLPPTMMTATSGR</sequence>
<reference evidence="2" key="1">
    <citation type="submission" date="2020-02" db="EMBL/GenBank/DDBJ databases">
        <authorList>
            <person name="Meier V. D."/>
        </authorList>
    </citation>
    <scope>NUCLEOTIDE SEQUENCE</scope>
    <source>
        <strain evidence="2">AVDCRST_MAG06</strain>
    </source>
</reference>
<gene>
    <name evidence="2" type="ORF">AVDCRST_MAG06-317</name>
</gene>
<dbReference type="AlphaFoldDB" id="A0A6J4N0B5"/>
<organism evidence="2">
    <name type="scientific">uncultured Nocardioides sp</name>
    <dbReference type="NCBI Taxonomy" id="198441"/>
    <lineage>
        <taxon>Bacteria</taxon>
        <taxon>Bacillati</taxon>
        <taxon>Actinomycetota</taxon>
        <taxon>Actinomycetes</taxon>
        <taxon>Propionibacteriales</taxon>
        <taxon>Nocardioidaceae</taxon>
        <taxon>Nocardioides</taxon>
        <taxon>environmental samples</taxon>
    </lineage>
</organism>
<name>A0A6J4N0B5_9ACTN</name>
<protein>
    <submittedName>
        <fullName evidence="2">Uncharacterized protein</fullName>
    </submittedName>
</protein>
<feature type="region of interest" description="Disordered" evidence="1">
    <location>
        <begin position="1"/>
        <end position="25"/>
    </location>
</feature>
<evidence type="ECO:0000313" key="2">
    <source>
        <dbReference type="EMBL" id="CAA9374123.1"/>
    </source>
</evidence>